<evidence type="ECO:0000256" key="3">
    <source>
        <dbReference type="ARBA" id="ARBA00022679"/>
    </source>
</evidence>
<feature type="compositionally biased region" description="Basic residues" evidence="11">
    <location>
        <begin position="601"/>
        <end position="611"/>
    </location>
</feature>
<dbReference type="InterPro" id="IPR000253">
    <property type="entry name" value="FHA_dom"/>
</dbReference>
<keyword evidence="4 8" id="KW-0547">Nucleotide-binding</keyword>
<protein>
    <submittedName>
        <fullName evidence="14">Uncharacterized protein</fullName>
    </submittedName>
</protein>
<dbReference type="InterPro" id="IPR008984">
    <property type="entry name" value="SMAD_FHA_dom_sf"/>
</dbReference>
<keyword evidence="2" id="KW-0723">Serine/threonine-protein kinase</keyword>
<evidence type="ECO:0000259" key="13">
    <source>
        <dbReference type="PROSITE" id="PS50011"/>
    </source>
</evidence>
<evidence type="ECO:0000256" key="2">
    <source>
        <dbReference type="ARBA" id="ARBA00022527"/>
    </source>
</evidence>
<feature type="binding site" evidence="8">
    <location>
        <begin position="305"/>
        <end position="306"/>
    </location>
    <ligand>
        <name>ATP</name>
        <dbReference type="ChEBI" id="CHEBI:30616"/>
    </ligand>
</feature>
<dbReference type="PROSITE" id="PS50006">
    <property type="entry name" value="FHA_DOMAIN"/>
    <property type="match status" value="1"/>
</dbReference>
<dbReference type="CDD" id="cd05117">
    <property type="entry name" value="STKc_CAMK"/>
    <property type="match status" value="1"/>
</dbReference>
<evidence type="ECO:0000256" key="1">
    <source>
        <dbReference type="ARBA" id="ARBA00005575"/>
    </source>
</evidence>
<comment type="similarity">
    <text evidence="1">Belongs to the protein kinase superfamily. CAMK Ser/Thr protein kinase family. CHEK2 subfamily.</text>
</comment>
<dbReference type="PANTHER" id="PTHR24350">
    <property type="entry name" value="SERINE/THREONINE-PROTEIN KINASE IAL-RELATED"/>
    <property type="match status" value="1"/>
</dbReference>
<keyword evidence="3" id="KW-0808">Transferase</keyword>
<dbReference type="PROSITE" id="PS00107">
    <property type="entry name" value="PROTEIN_KINASE_ATP"/>
    <property type="match status" value="1"/>
</dbReference>
<feature type="domain" description="FHA" evidence="12">
    <location>
        <begin position="66"/>
        <end position="124"/>
    </location>
</feature>
<dbReference type="AlphaFoldDB" id="A0A1X6NAY0"/>
<dbReference type="GO" id="GO:0004674">
    <property type="term" value="F:protein serine/threonine kinase activity"/>
    <property type="evidence" value="ECO:0007669"/>
    <property type="project" value="UniProtKB-KW"/>
</dbReference>
<dbReference type="GO" id="GO:0005524">
    <property type="term" value="F:ATP binding"/>
    <property type="evidence" value="ECO:0007669"/>
    <property type="project" value="UniProtKB-UniRule"/>
</dbReference>
<evidence type="ECO:0000256" key="4">
    <source>
        <dbReference type="ARBA" id="ARBA00022741"/>
    </source>
</evidence>
<gene>
    <name evidence="14" type="ORF">POSPLADRAFT_1064480</name>
</gene>
<evidence type="ECO:0000256" key="7">
    <source>
        <dbReference type="PIRSR" id="PIRSR630616-1"/>
    </source>
</evidence>
<dbReference type="InterPro" id="IPR008271">
    <property type="entry name" value="Ser/Thr_kinase_AS"/>
</dbReference>
<dbReference type="Pfam" id="PF00498">
    <property type="entry name" value="FHA"/>
    <property type="match status" value="1"/>
</dbReference>
<name>A0A1X6NAY0_9APHY</name>
<feature type="active site" description="Proton acceptor" evidence="7">
    <location>
        <position position="301"/>
    </location>
</feature>
<evidence type="ECO:0000256" key="6">
    <source>
        <dbReference type="ARBA" id="ARBA00022840"/>
    </source>
</evidence>
<feature type="cross-link" description="Glycyl lysine isopeptide (Lys-Gly) (interchain with G-Cter in SUMO2)" evidence="9">
    <location>
        <position position="303"/>
    </location>
</feature>
<dbReference type="SUPFAM" id="SSF49879">
    <property type="entry name" value="SMAD/FHA domain"/>
    <property type="match status" value="1"/>
</dbReference>
<dbReference type="PROSITE" id="PS50011">
    <property type="entry name" value="PROTEIN_KINASE_DOM"/>
    <property type="match status" value="1"/>
</dbReference>
<feature type="domain" description="Protein kinase" evidence="13">
    <location>
        <begin position="173"/>
        <end position="437"/>
    </location>
</feature>
<dbReference type="RefSeq" id="XP_024342555.1">
    <property type="nucleotide sequence ID" value="XM_024481808.1"/>
</dbReference>
<evidence type="ECO:0000313" key="14">
    <source>
        <dbReference type="EMBL" id="OSX65761.1"/>
    </source>
</evidence>
<dbReference type="SMART" id="SM00240">
    <property type="entry name" value="FHA"/>
    <property type="match status" value="1"/>
</dbReference>
<evidence type="ECO:0000256" key="11">
    <source>
        <dbReference type="SAM" id="MobiDB-lite"/>
    </source>
</evidence>
<dbReference type="InterPro" id="IPR017441">
    <property type="entry name" value="Protein_kinase_ATP_BS"/>
</dbReference>
<feature type="region of interest" description="Disordered" evidence="11">
    <location>
        <begin position="476"/>
        <end position="643"/>
    </location>
</feature>
<keyword evidence="5" id="KW-0418">Kinase</keyword>
<evidence type="ECO:0000256" key="8">
    <source>
        <dbReference type="PIRSR" id="PIRSR630616-2"/>
    </source>
</evidence>
<evidence type="ECO:0000313" key="15">
    <source>
        <dbReference type="Proteomes" id="UP000194127"/>
    </source>
</evidence>
<reference evidence="14 15" key="1">
    <citation type="submission" date="2017-04" db="EMBL/GenBank/DDBJ databases">
        <title>Genome Sequence of the Model Brown-Rot Fungus Postia placenta SB12.</title>
        <authorList>
            <consortium name="DOE Joint Genome Institute"/>
            <person name="Gaskell J."/>
            <person name="Kersten P."/>
            <person name="Larrondo L.F."/>
            <person name="Canessa P."/>
            <person name="Martinez D."/>
            <person name="Hibbett D."/>
            <person name="Schmoll M."/>
            <person name="Kubicek C.P."/>
            <person name="Martinez A.T."/>
            <person name="Yadav J."/>
            <person name="Master E."/>
            <person name="Magnuson J.K."/>
            <person name="James T."/>
            <person name="Yaver D."/>
            <person name="Berka R."/>
            <person name="Labutti K."/>
            <person name="Lipzen A."/>
            <person name="Aerts A."/>
            <person name="Barry K."/>
            <person name="Henrissat B."/>
            <person name="Blanchette R."/>
            <person name="Grigoriev I."/>
            <person name="Cullen D."/>
        </authorList>
    </citation>
    <scope>NUCLEOTIDE SEQUENCE [LARGE SCALE GENOMIC DNA]</scope>
    <source>
        <strain evidence="14 15">MAD-698-R-SB12</strain>
    </source>
</reference>
<dbReference type="PROSITE" id="PS00108">
    <property type="entry name" value="PROTEIN_KINASE_ST"/>
    <property type="match status" value="1"/>
</dbReference>
<dbReference type="Gene3D" id="2.60.200.20">
    <property type="match status" value="1"/>
</dbReference>
<dbReference type="SUPFAM" id="SSF56112">
    <property type="entry name" value="Protein kinase-like (PK-like)"/>
    <property type="match status" value="1"/>
</dbReference>
<accession>A0A1X6NAY0</accession>
<evidence type="ECO:0000256" key="5">
    <source>
        <dbReference type="ARBA" id="ARBA00022777"/>
    </source>
</evidence>
<dbReference type="Proteomes" id="UP000194127">
    <property type="component" value="Unassembled WGS sequence"/>
</dbReference>
<feature type="compositionally biased region" description="Polar residues" evidence="11">
    <location>
        <begin position="524"/>
        <end position="535"/>
    </location>
</feature>
<dbReference type="InterPro" id="IPR000719">
    <property type="entry name" value="Prot_kinase_dom"/>
</dbReference>
<dbReference type="InterPro" id="IPR030616">
    <property type="entry name" value="Aur-like"/>
</dbReference>
<evidence type="ECO:0000256" key="9">
    <source>
        <dbReference type="PIRSR" id="PIRSR630616-3"/>
    </source>
</evidence>
<dbReference type="FunFam" id="1.10.510.10:FF:000571">
    <property type="entry name" value="Maternal embryonic leucine zipper kinase"/>
    <property type="match status" value="1"/>
</dbReference>
<evidence type="ECO:0000259" key="12">
    <source>
        <dbReference type="PROSITE" id="PS50006"/>
    </source>
</evidence>
<organism evidence="14 15">
    <name type="scientific">Postia placenta MAD-698-R-SB12</name>
    <dbReference type="NCBI Taxonomy" id="670580"/>
    <lineage>
        <taxon>Eukaryota</taxon>
        <taxon>Fungi</taxon>
        <taxon>Dikarya</taxon>
        <taxon>Basidiomycota</taxon>
        <taxon>Agaricomycotina</taxon>
        <taxon>Agaricomycetes</taxon>
        <taxon>Polyporales</taxon>
        <taxon>Adustoporiaceae</taxon>
        <taxon>Rhodonia</taxon>
    </lineage>
</organism>
<feature type="binding site" evidence="8">
    <location>
        <position position="321"/>
    </location>
    <ligand>
        <name>ATP</name>
        <dbReference type="ChEBI" id="CHEBI:30616"/>
    </ligand>
</feature>
<dbReference type="Pfam" id="PF00069">
    <property type="entry name" value="Pkinase"/>
    <property type="match status" value="1"/>
</dbReference>
<dbReference type="SMART" id="SM00220">
    <property type="entry name" value="S_TKc"/>
    <property type="match status" value="1"/>
</dbReference>
<dbReference type="InterPro" id="IPR011009">
    <property type="entry name" value="Kinase-like_dom_sf"/>
</dbReference>
<dbReference type="OrthoDB" id="10252171at2759"/>
<proteinExistence type="inferred from homology"/>
<sequence>MMQPPANPAEDAMATDLPAGETQSTQQETQPASQTVNILEEHLWGCLLPCSPLCRRVDFQKIKRTYLIGRNEEQRPGGNDIILPGKKISNYHCQIQWDGREERQAAVRVTDTSSNGTFINGIRIGKGRSMLVYEGNEIAFGTAQQQDNPAEDYRFVYRHMAAGTPPTGLHAHYQMHQELGKGSFATVLKAMHREDGEWFAIKVMQRNRLRSPVGNSTAGSPSFAREISILEELQHPNICQLKEVFYEDHTVNLVLEYIDGGDLLDYIVRRGYLTEPQAQYLTYQICDALAYIHSKNIAHRDLKPENVLLTSTNPPQVKVADFGLAKAVDSLTMLRTMCGTPCYLAPEVVLQESNNGYDQIVDSWSVGVIVFSMLTGNNPFFDDDQEMHIKERVRTRAVDWNTLRQYAPQAEKFVSRLLENDPAIRMTASEARLHPWLSEQHYAARGNERDRTASPGLDVGSFDASMVSNVSDDMALDEAGTDGEAGVPAANADAGYAPMDSQPELQPLQATGSQPGDIPGAFPHSQNGLVRQSSRLQRRAQVILSQQAEEPVESSDDEQPGRKRKALFESSLSTMEEENEEGAAGPSNVQGGTDAGEKKARGAARRRRVLRMKSVVAEGAGSVRAVRRSSRINPSPAKVGRRG</sequence>
<dbReference type="STRING" id="670580.A0A1X6NAY0"/>
<keyword evidence="6 8" id="KW-0067">ATP-binding</keyword>
<dbReference type="FunFam" id="3.30.200.20:FF:000042">
    <property type="entry name" value="Aurora kinase A"/>
    <property type="match status" value="1"/>
</dbReference>
<feature type="binding site" evidence="8 10">
    <location>
        <position position="202"/>
    </location>
    <ligand>
        <name>ATP</name>
        <dbReference type="ChEBI" id="CHEBI:30616"/>
    </ligand>
</feature>
<dbReference type="GeneID" id="36326758"/>
<dbReference type="Gene3D" id="1.10.510.10">
    <property type="entry name" value="Transferase(Phosphotransferase) domain 1"/>
    <property type="match status" value="1"/>
</dbReference>
<dbReference type="EMBL" id="KZ110592">
    <property type="protein sequence ID" value="OSX65761.1"/>
    <property type="molecule type" value="Genomic_DNA"/>
</dbReference>
<keyword evidence="15" id="KW-1185">Reference proteome</keyword>
<evidence type="ECO:0000256" key="10">
    <source>
        <dbReference type="PROSITE-ProRule" id="PRU10141"/>
    </source>
</evidence>